<evidence type="ECO:0000313" key="2">
    <source>
        <dbReference type="EMBL" id="MBX06425.1"/>
    </source>
</evidence>
<proteinExistence type="predicted"/>
<organism evidence="2">
    <name type="scientific">Rhizophora mucronata</name>
    <name type="common">Asiatic mangrove</name>
    <dbReference type="NCBI Taxonomy" id="61149"/>
    <lineage>
        <taxon>Eukaryota</taxon>
        <taxon>Viridiplantae</taxon>
        <taxon>Streptophyta</taxon>
        <taxon>Embryophyta</taxon>
        <taxon>Tracheophyta</taxon>
        <taxon>Spermatophyta</taxon>
        <taxon>Magnoliopsida</taxon>
        <taxon>eudicotyledons</taxon>
        <taxon>Gunneridae</taxon>
        <taxon>Pentapetalae</taxon>
        <taxon>rosids</taxon>
        <taxon>fabids</taxon>
        <taxon>Malpighiales</taxon>
        <taxon>Rhizophoraceae</taxon>
        <taxon>Rhizophora</taxon>
    </lineage>
</organism>
<dbReference type="EMBL" id="GGEC01025941">
    <property type="protein sequence ID" value="MBX06425.1"/>
    <property type="molecule type" value="Transcribed_RNA"/>
</dbReference>
<sequence length="162" mass="18412">MDDIDCDCDCDCDFGDCDCDFDGCCCCGDDCDCDLGACCCGGFSSDDQTNVICIDFHGHGKHNEDPGCWCCYCCCHEDTPMRRESTETYKGPKPEKMDKKRDEKRKKKDSTCCFCHEPNSQGMPECPKCGRPSSISPSLDPPMIQRFQWPDREKYVPYNRQH</sequence>
<name>A0A2P2KL35_RHIMU</name>
<feature type="region of interest" description="Disordered" evidence="1">
    <location>
        <begin position="122"/>
        <end position="142"/>
    </location>
</feature>
<accession>A0A2P2KL35</accession>
<reference evidence="2" key="1">
    <citation type="submission" date="2018-02" db="EMBL/GenBank/DDBJ databases">
        <title>Rhizophora mucronata_Transcriptome.</title>
        <authorList>
            <person name="Meera S.P."/>
            <person name="Sreeshan A."/>
            <person name="Augustine A."/>
        </authorList>
    </citation>
    <scope>NUCLEOTIDE SEQUENCE</scope>
    <source>
        <tissue evidence="2">Leaf</tissue>
    </source>
</reference>
<evidence type="ECO:0000256" key="1">
    <source>
        <dbReference type="SAM" id="MobiDB-lite"/>
    </source>
</evidence>
<protein>
    <submittedName>
        <fullName evidence="2">Pentatricopeptide repeat-containing protein At3g18110ic</fullName>
    </submittedName>
</protein>
<feature type="compositionally biased region" description="Basic and acidic residues" evidence="1">
    <location>
        <begin position="82"/>
        <end position="101"/>
    </location>
</feature>
<dbReference type="AlphaFoldDB" id="A0A2P2KL35"/>
<feature type="region of interest" description="Disordered" evidence="1">
    <location>
        <begin position="82"/>
        <end position="110"/>
    </location>
</feature>